<proteinExistence type="predicted"/>
<dbReference type="GO" id="GO:0006355">
    <property type="term" value="P:regulation of DNA-templated transcription"/>
    <property type="evidence" value="ECO:0007669"/>
    <property type="project" value="InterPro"/>
</dbReference>
<accession>A0A3G3MFS5</accession>
<dbReference type="Gene3D" id="1.10.10.10">
    <property type="entry name" value="Winged helix-like DNA-binding domain superfamily/Winged helix DNA-binding domain"/>
    <property type="match status" value="1"/>
</dbReference>
<reference evidence="5" key="1">
    <citation type="journal article" date="2018" name="Genome Biol. Evol.">
        <title>Mitochondrial and Plastid Genomes from Coralline Red Algae Provide Insights into the Incongruent Evolutionary Histories of Organelles.</title>
        <authorList>
            <person name="Lee J."/>
            <person name="Song H.J."/>
            <person name="In Park S."/>
            <person name="Lee Y.M."/>
            <person name="Jeong S.Y."/>
            <person name="Oh Cho T."/>
            <person name="Kim J.H."/>
            <person name="Choi H.G."/>
            <person name="Choi C.G."/>
            <person name="Nelson W.A."/>
            <person name="Fredericq S."/>
            <person name="Bhattacharya D."/>
            <person name="Su Yoon H."/>
        </authorList>
    </citation>
    <scope>NUCLEOTIDE SEQUENCE</scope>
</reference>
<dbReference type="GeneID" id="38463414"/>
<evidence type="ECO:0000259" key="4">
    <source>
        <dbReference type="PROSITE" id="PS51063"/>
    </source>
</evidence>
<organism evidence="5">
    <name type="scientific">Synarthrophyton chejuense</name>
    <dbReference type="NCBI Taxonomy" id="2485825"/>
    <lineage>
        <taxon>Eukaryota</taxon>
        <taxon>Rhodophyta</taxon>
        <taxon>Florideophyceae</taxon>
        <taxon>Corallinophycidae</taxon>
        <taxon>Hapalidiales</taxon>
        <taxon>Hapalidiaceae</taxon>
        <taxon>Melobesioideae</taxon>
        <taxon>Synarthrophyton</taxon>
    </lineage>
</organism>
<dbReference type="SUPFAM" id="SSF51206">
    <property type="entry name" value="cAMP-binding domain-like"/>
    <property type="match status" value="1"/>
</dbReference>
<dbReference type="PROSITE" id="PS51063">
    <property type="entry name" value="HTH_CRP_2"/>
    <property type="match status" value="1"/>
</dbReference>
<keyword evidence="2" id="KW-0238">DNA-binding</keyword>
<evidence type="ECO:0000313" key="5">
    <source>
        <dbReference type="EMBL" id="AYR05684.1"/>
    </source>
</evidence>
<evidence type="ECO:0000256" key="2">
    <source>
        <dbReference type="ARBA" id="ARBA00023125"/>
    </source>
</evidence>
<dbReference type="InterPro" id="IPR036388">
    <property type="entry name" value="WH-like_DNA-bd_sf"/>
</dbReference>
<dbReference type="InterPro" id="IPR036390">
    <property type="entry name" value="WH_DNA-bd_sf"/>
</dbReference>
<dbReference type="AlphaFoldDB" id="A0A3G3MFS5"/>
<dbReference type="InterPro" id="IPR012318">
    <property type="entry name" value="HTH_CRP"/>
</dbReference>
<dbReference type="EMBL" id="MH281626">
    <property type="protein sequence ID" value="AYR05684.1"/>
    <property type="molecule type" value="Genomic_DNA"/>
</dbReference>
<dbReference type="GO" id="GO:0003677">
    <property type="term" value="F:DNA binding"/>
    <property type="evidence" value="ECO:0007669"/>
    <property type="project" value="UniProtKB-KW"/>
</dbReference>
<evidence type="ECO:0000256" key="1">
    <source>
        <dbReference type="ARBA" id="ARBA00023015"/>
    </source>
</evidence>
<gene>
    <name evidence="5" type="primary">ntcA</name>
</gene>
<sequence length="205" mass="24051">MIWLEYLESINTYFNIEILQPNDSIIKTKILNDNQVIIILDGFIKILKVFTNGEVICTQLLQKDHIIKLKNSKNSFVNYYYTATAITKTVILTTNITELKKKNIKIGKFSYYNFSKNNSMIQILCHKNTKKRIAQLLLILSKEFGKIQKHNIIIPFYISHNTLSQIIGSQRVNVTRIMNELKEKRIINYNNQQVTIYNVLKLSQY</sequence>
<dbReference type="InterPro" id="IPR018490">
    <property type="entry name" value="cNMP-bd_dom_sf"/>
</dbReference>
<protein>
    <submittedName>
        <fullName evidence="5">Global nitrogen transcriptional regulator</fullName>
    </submittedName>
</protein>
<name>A0A3G3MFS5_9FLOR</name>
<dbReference type="RefSeq" id="YP_009541675.1">
    <property type="nucleotide sequence ID" value="NC_039977.1"/>
</dbReference>
<keyword evidence="1" id="KW-0805">Transcription regulation</keyword>
<geneLocation type="plastid" evidence="5"/>
<keyword evidence="5" id="KW-0934">Plastid</keyword>
<feature type="domain" description="HTH crp-type" evidence="4">
    <location>
        <begin position="127"/>
        <end position="200"/>
    </location>
</feature>
<evidence type="ECO:0000256" key="3">
    <source>
        <dbReference type="ARBA" id="ARBA00023163"/>
    </source>
</evidence>
<dbReference type="Pfam" id="PF13545">
    <property type="entry name" value="HTH_Crp_2"/>
    <property type="match status" value="1"/>
</dbReference>
<dbReference type="SMART" id="SM00419">
    <property type="entry name" value="HTH_CRP"/>
    <property type="match status" value="1"/>
</dbReference>
<dbReference type="SUPFAM" id="SSF46785">
    <property type="entry name" value="Winged helix' DNA-binding domain"/>
    <property type="match status" value="1"/>
</dbReference>
<keyword evidence="3" id="KW-0804">Transcription</keyword>